<evidence type="ECO:0000256" key="6">
    <source>
        <dbReference type="ARBA" id="ARBA00022729"/>
    </source>
</evidence>
<dbReference type="GO" id="GO:0005576">
    <property type="term" value="C:extracellular region"/>
    <property type="evidence" value="ECO:0007669"/>
    <property type="project" value="UniProtKB-SubCell"/>
</dbReference>
<comment type="catalytic activity">
    <reaction evidence="9 14">
        <text>cutin + H2O = cutin monomers.</text>
        <dbReference type="EC" id="3.1.1.74"/>
    </reaction>
</comment>
<evidence type="ECO:0000256" key="5">
    <source>
        <dbReference type="ARBA" id="ARBA00022525"/>
    </source>
</evidence>
<evidence type="ECO:0000256" key="11">
    <source>
        <dbReference type="ARBA" id="ARBA00074522"/>
    </source>
</evidence>
<dbReference type="Pfam" id="PF01083">
    <property type="entry name" value="Cutinase"/>
    <property type="match status" value="1"/>
</dbReference>
<evidence type="ECO:0000256" key="14">
    <source>
        <dbReference type="RuleBase" id="RU361263"/>
    </source>
</evidence>
<dbReference type="Gene3D" id="3.40.50.1820">
    <property type="entry name" value="alpha/beta hydrolase"/>
    <property type="match status" value="1"/>
</dbReference>
<keyword evidence="7 14" id="KW-0378">Hydrolase</keyword>
<comment type="similarity">
    <text evidence="2 14">Belongs to the cutinase family.</text>
</comment>
<organism evidence="15 16">
    <name type="scientific">Aulographum hederae CBS 113979</name>
    <dbReference type="NCBI Taxonomy" id="1176131"/>
    <lineage>
        <taxon>Eukaryota</taxon>
        <taxon>Fungi</taxon>
        <taxon>Dikarya</taxon>
        <taxon>Ascomycota</taxon>
        <taxon>Pezizomycotina</taxon>
        <taxon>Dothideomycetes</taxon>
        <taxon>Pleosporomycetidae</taxon>
        <taxon>Aulographales</taxon>
        <taxon>Aulographaceae</taxon>
    </lineage>
</organism>
<dbReference type="GO" id="GO:0050525">
    <property type="term" value="F:cutinase activity"/>
    <property type="evidence" value="ECO:0007669"/>
    <property type="project" value="UniProtKB-UniRule"/>
</dbReference>
<dbReference type="PRINTS" id="PR00129">
    <property type="entry name" value="CUTINASE"/>
</dbReference>
<evidence type="ECO:0000256" key="10">
    <source>
        <dbReference type="ARBA" id="ARBA00057514"/>
    </source>
</evidence>
<feature type="active site" description="Proton donor/acceptor" evidence="12">
    <location>
        <position position="195"/>
    </location>
</feature>
<dbReference type="PROSITE" id="PS00155">
    <property type="entry name" value="CUTINASE_1"/>
    <property type="match status" value="1"/>
</dbReference>
<feature type="active site" description="Nucleophile" evidence="12">
    <location>
        <position position="127"/>
    </location>
</feature>
<proteinExistence type="inferred from homology"/>
<dbReference type="InterPro" id="IPR043579">
    <property type="entry name" value="CUTINASE_2"/>
</dbReference>
<dbReference type="PANTHER" id="PTHR48250:SF3">
    <property type="entry name" value="CUTINASE 1-RELATED"/>
    <property type="match status" value="1"/>
</dbReference>
<dbReference type="GO" id="GO:0016052">
    <property type="term" value="P:carbohydrate catabolic process"/>
    <property type="evidence" value="ECO:0007669"/>
    <property type="project" value="TreeGrafter"/>
</dbReference>
<dbReference type="Proteomes" id="UP000800041">
    <property type="component" value="Unassembled WGS sequence"/>
</dbReference>
<dbReference type="OrthoDB" id="3225429at2759"/>
<evidence type="ECO:0000256" key="3">
    <source>
        <dbReference type="ARBA" id="ARBA00013095"/>
    </source>
</evidence>
<feature type="disulfide bond" evidence="13">
    <location>
        <begin position="178"/>
        <end position="185"/>
    </location>
</feature>
<evidence type="ECO:0000313" key="15">
    <source>
        <dbReference type="EMBL" id="KAF1987978.1"/>
    </source>
</evidence>
<keyword evidence="8 13" id="KW-1015">Disulfide bond</keyword>
<keyword evidence="6 14" id="KW-0732">Signal</keyword>
<comment type="function">
    <text evidence="10">Catalyzes the hydrolysis of complex carboxylic polyesters found in the cell wall of plants. Degrades cutin, a macromolecule that forms the structure of the plant cuticle. Allows pathogenic fungi to penetrate through the cuticular barrier into the host plant during the initial stage of fungal infection.</text>
</comment>
<comment type="subcellular location">
    <subcellularLocation>
        <location evidence="1 14">Secreted</location>
    </subcellularLocation>
</comment>
<dbReference type="EMBL" id="ML977150">
    <property type="protein sequence ID" value="KAF1987978.1"/>
    <property type="molecule type" value="Genomic_DNA"/>
</dbReference>
<evidence type="ECO:0000256" key="4">
    <source>
        <dbReference type="ARBA" id="ARBA00022487"/>
    </source>
</evidence>
<dbReference type="FunFam" id="3.40.50.1820:FF:000235">
    <property type="entry name" value="Cutinase 1"/>
    <property type="match status" value="1"/>
</dbReference>
<dbReference type="SMART" id="SM01110">
    <property type="entry name" value="Cutinase"/>
    <property type="match status" value="1"/>
</dbReference>
<sequence length="220" mass="22742">MKFQYIVAFLAGLTAAAPAADLEARQTVGISANDLAGPCREIIFIFARGSTEIGNMGSICGPETANGLRRRYGAPSVAVQGVDYRAGLATNFLPQGADPLGTMDMANKLVQASRKCPSTIIVAGGYSQGAAITHASIQGLPIGVKNQIAGVVTFGDTQRLQDLGAIPGFPRDKLLIICAIGDTVCDGTLIITAAHLVYAANAPEAVNFLAGKIDAVRRVA</sequence>
<dbReference type="InterPro" id="IPR043580">
    <property type="entry name" value="CUTINASE_1"/>
</dbReference>
<keyword evidence="5 14" id="KW-0964">Secreted</keyword>
<evidence type="ECO:0000313" key="16">
    <source>
        <dbReference type="Proteomes" id="UP000800041"/>
    </source>
</evidence>
<accession>A0A6G1H4U3</accession>
<dbReference type="SUPFAM" id="SSF53474">
    <property type="entry name" value="alpha/beta-Hydrolases"/>
    <property type="match status" value="1"/>
</dbReference>
<evidence type="ECO:0000256" key="1">
    <source>
        <dbReference type="ARBA" id="ARBA00004613"/>
    </source>
</evidence>
<dbReference type="InterPro" id="IPR011150">
    <property type="entry name" value="Cutinase_monf"/>
</dbReference>
<evidence type="ECO:0000256" key="2">
    <source>
        <dbReference type="ARBA" id="ARBA00007534"/>
    </source>
</evidence>
<dbReference type="InterPro" id="IPR000675">
    <property type="entry name" value="Cutinase/axe"/>
</dbReference>
<dbReference type="EC" id="3.1.1.74" evidence="3 14"/>
<feature type="chain" id="PRO_5026373056" description="Cutinase" evidence="14">
    <location>
        <begin position="20"/>
        <end position="220"/>
    </location>
</feature>
<keyword evidence="16" id="KW-1185">Reference proteome</keyword>
<name>A0A6G1H4U3_9PEZI</name>
<gene>
    <name evidence="15" type="ORF">K402DRAFT_374570</name>
</gene>
<dbReference type="PANTHER" id="PTHR48250">
    <property type="entry name" value="CUTINASE 2-RELATED"/>
    <property type="match status" value="1"/>
</dbReference>
<evidence type="ECO:0000256" key="7">
    <source>
        <dbReference type="ARBA" id="ARBA00022801"/>
    </source>
</evidence>
<evidence type="ECO:0000256" key="9">
    <source>
        <dbReference type="ARBA" id="ARBA00034045"/>
    </source>
</evidence>
<dbReference type="AlphaFoldDB" id="A0A6G1H4U3"/>
<protein>
    <recommendedName>
        <fullName evidence="11 14">Cutinase</fullName>
        <ecNumber evidence="3 14">3.1.1.74</ecNumber>
    </recommendedName>
</protein>
<feature type="signal peptide" evidence="14">
    <location>
        <begin position="1"/>
        <end position="19"/>
    </location>
</feature>
<keyword evidence="4 14" id="KW-0719">Serine esterase</keyword>
<evidence type="ECO:0000256" key="12">
    <source>
        <dbReference type="PIRSR" id="PIRSR611150-1"/>
    </source>
</evidence>
<evidence type="ECO:0000256" key="13">
    <source>
        <dbReference type="PIRSR" id="PIRSR611150-2"/>
    </source>
</evidence>
<reference evidence="15" key="1">
    <citation type="journal article" date="2020" name="Stud. Mycol.">
        <title>101 Dothideomycetes genomes: a test case for predicting lifestyles and emergence of pathogens.</title>
        <authorList>
            <person name="Haridas S."/>
            <person name="Albert R."/>
            <person name="Binder M."/>
            <person name="Bloem J."/>
            <person name="Labutti K."/>
            <person name="Salamov A."/>
            <person name="Andreopoulos B."/>
            <person name="Baker S."/>
            <person name="Barry K."/>
            <person name="Bills G."/>
            <person name="Bluhm B."/>
            <person name="Cannon C."/>
            <person name="Castanera R."/>
            <person name="Culley D."/>
            <person name="Daum C."/>
            <person name="Ezra D."/>
            <person name="Gonzalez J."/>
            <person name="Henrissat B."/>
            <person name="Kuo A."/>
            <person name="Liang C."/>
            <person name="Lipzen A."/>
            <person name="Lutzoni F."/>
            <person name="Magnuson J."/>
            <person name="Mondo S."/>
            <person name="Nolan M."/>
            <person name="Ohm R."/>
            <person name="Pangilinan J."/>
            <person name="Park H.-J."/>
            <person name="Ramirez L."/>
            <person name="Alfaro M."/>
            <person name="Sun H."/>
            <person name="Tritt A."/>
            <person name="Yoshinaga Y."/>
            <person name="Zwiers L.-H."/>
            <person name="Turgeon B."/>
            <person name="Goodwin S."/>
            <person name="Spatafora J."/>
            <person name="Crous P."/>
            <person name="Grigoriev I."/>
        </authorList>
    </citation>
    <scope>NUCLEOTIDE SEQUENCE</scope>
    <source>
        <strain evidence="15">CBS 113979</strain>
    </source>
</reference>
<dbReference type="PROSITE" id="PS00931">
    <property type="entry name" value="CUTINASE_2"/>
    <property type="match status" value="1"/>
</dbReference>
<feature type="active site" evidence="12">
    <location>
        <position position="182"/>
    </location>
</feature>
<dbReference type="InterPro" id="IPR029058">
    <property type="entry name" value="AB_hydrolase_fold"/>
</dbReference>
<feature type="disulfide bond" evidence="13">
    <location>
        <begin position="39"/>
        <end position="116"/>
    </location>
</feature>
<evidence type="ECO:0000256" key="8">
    <source>
        <dbReference type="ARBA" id="ARBA00023157"/>
    </source>
</evidence>